<keyword evidence="2" id="KW-1133">Transmembrane helix</keyword>
<organism evidence="3 4">
    <name type="scientific">Helicobacter bilis</name>
    <dbReference type="NCBI Taxonomy" id="37372"/>
    <lineage>
        <taxon>Bacteria</taxon>
        <taxon>Pseudomonadati</taxon>
        <taxon>Campylobacterota</taxon>
        <taxon>Epsilonproteobacteria</taxon>
        <taxon>Campylobacterales</taxon>
        <taxon>Helicobacteraceae</taxon>
        <taxon>Helicobacter</taxon>
    </lineage>
</organism>
<dbReference type="SUPFAM" id="SSF57997">
    <property type="entry name" value="Tropomyosin"/>
    <property type="match status" value="1"/>
</dbReference>
<accession>A0A1Q2LI28</accession>
<evidence type="ECO:0000313" key="3">
    <source>
        <dbReference type="EMBL" id="AQQ60130.1"/>
    </source>
</evidence>
<dbReference type="EMBL" id="CP019645">
    <property type="protein sequence ID" value="AQQ60130.1"/>
    <property type="molecule type" value="Genomic_DNA"/>
</dbReference>
<keyword evidence="2" id="KW-0812">Transmembrane</keyword>
<sequence length="320" mass="36625">MFGFLIKPQQEEPKESEVEVLQKQVATLKPEDLKVLAEEKAVEIFSNIQRVSSKIDKAKDLTRRADNVKRGWFGIGKTKEKTELNTKAISMQNEAMAEMNTLIQESIKLTTISYGFAQAMTQTIAAMLENGFKNKDGDIQQLHGVAKEQALVMLDEAQRFVKHQQEYETRQEKQEEQISALQSGITEHKQEYEKRQEKQEQDISTQGEKIQELQEQLESKRTKIKELESTLKSKDSLDDKQSQSIQTLQNELEKKREKIKELESALDSKKLIDEDQEAKINELQNRVRELEKSNGGKTSFIVSIIALLVGIGGIALQFLR</sequence>
<evidence type="ECO:0000256" key="1">
    <source>
        <dbReference type="SAM" id="MobiDB-lite"/>
    </source>
</evidence>
<evidence type="ECO:0000256" key="2">
    <source>
        <dbReference type="SAM" id="Phobius"/>
    </source>
</evidence>
<feature type="compositionally biased region" description="Basic and acidic residues" evidence="1">
    <location>
        <begin position="188"/>
        <end position="201"/>
    </location>
</feature>
<name>A0A1Q2LI28_9HELI</name>
<keyword evidence="2" id="KW-0472">Membrane</keyword>
<dbReference type="Proteomes" id="UP000188298">
    <property type="component" value="Chromosome"/>
</dbReference>
<protein>
    <submittedName>
        <fullName evidence="3">Uncharacterized protein</fullName>
    </submittedName>
</protein>
<reference evidence="3 4" key="1">
    <citation type="submission" date="2017-02" db="EMBL/GenBank/DDBJ databases">
        <title>Whole genome sequencing of Helicobacter bilis strain AAQJH.</title>
        <authorList>
            <person name="Conlan S."/>
            <person name="Thomas P.J."/>
            <person name="Mullikin J."/>
            <person name="Palmore T.N."/>
            <person name="Frank K.M."/>
            <person name="Segre J.A."/>
        </authorList>
    </citation>
    <scope>NUCLEOTIDE SEQUENCE [LARGE SCALE GENOMIC DNA]</scope>
    <source>
        <strain evidence="3 4">AAQJH</strain>
    </source>
</reference>
<evidence type="ECO:0000313" key="4">
    <source>
        <dbReference type="Proteomes" id="UP000188298"/>
    </source>
</evidence>
<feature type="region of interest" description="Disordered" evidence="1">
    <location>
        <begin position="188"/>
        <end position="209"/>
    </location>
</feature>
<dbReference type="KEGG" id="hbl:XJ32_08530"/>
<gene>
    <name evidence="3" type="ORF">XJ32_08530</name>
</gene>
<dbReference type="RefSeq" id="WP_077389076.1">
    <property type="nucleotide sequence ID" value="NZ_CP019645.1"/>
</dbReference>
<proteinExistence type="predicted"/>
<dbReference type="AlphaFoldDB" id="A0A1Q2LI28"/>
<feature type="transmembrane region" description="Helical" evidence="2">
    <location>
        <begin position="300"/>
        <end position="319"/>
    </location>
</feature>